<evidence type="ECO:0000313" key="3">
    <source>
        <dbReference type="Proteomes" id="UP000654345"/>
    </source>
</evidence>
<dbReference type="SMART" id="SM00530">
    <property type="entry name" value="HTH_XRE"/>
    <property type="match status" value="1"/>
</dbReference>
<organism evidence="2 3">
    <name type="scientific">Ktedonobacter robiniae</name>
    <dbReference type="NCBI Taxonomy" id="2778365"/>
    <lineage>
        <taxon>Bacteria</taxon>
        <taxon>Bacillati</taxon>
        <taxon>Chloroflexota</taxon>
        <taxon>Ktedonobacteria</taxon>
        <taxon>Ktedonobacterales</taxon>
        <taxon>Ktedonobacteraceae</taxon>
        <taxon>Ktedonobacter</taxon>
    </lineage>
</organism>
<dbReference type="SUPFAM" id="SSF47413">
    <property type="entry name" value="lambda repressor-like DNA-binding domains"/>
    <property type="match status" value="1"/>
</dbReference>
<dbReference type="Gene3D" id="1.10.260.40">
    <property type="entry name" value="lambda repressor-like DNA-binding domains"/>
    <property type="match status" value="1"/>
</dbReference>
<accession>A0ABQ3UMJ1</accession>
<dbReference type="RefSeq" id="WP_201370686.1">
    <property type="nucleotide sequence ID" value="NZ_BNJG01000001.1"/>
</dbReference>
<sequence>MIHSKTFTFPQLITHLRQTRGMSQGQLAQATRLSRTYIYHLETGQRANPSPHVVQLLARAFELVSDERQELYDAYTRLTGHYISQEPEEALLELGDLASLLVQNTSYPAHALNRLWYLHAWNEASLQLFEISEERSQQKNLHLLEFVFDPEMRRRFHGWENLARRLVSDFQYNASTSTHLPEYKALRKRLRELPEFRRIANSSYSQGKPVPSFVFQVQHSTLGRLTLRTATTVFTGIANYSMVSYVPGDQQTLRIYREQGWQPQS</sequence>
<dbReference type="InterPro" id="IPR001387">
    <property type="entry name" value="Cro/C1-type_HTH"/>
</dbReference>
<feature type="domain" description="HTH cro/C1-type" evidence="1">
    <location>
        <begin position="13"/>
        <end position="71"/>
    </location>
</feature>
<proteinExistence type="predicted"/>
<dbReference type="InterPro" id="IPR041413">
    <property type="entry name" value="MLTR_LBD"/>
</dbReference>
<name>A0ABQ3UMJ1_9CHLR</name>
<dbReference type="Gene3D" id="3.30.450.180">
    <property type="match status" value="1"/>
</dbReference>
<dbReference type="PANTHER" id="PTHR35010">
    <property type="entry name" value="BLL4672 PROTEIN-RELATED"/>
    <property type="match status" value="1"/>
</dbReference>
<dbReference type="Pfam" id="PF13560">
    <property type="entry name" value="HTH_31"/>
    <property type="match status" value="1"/>
</dbReference>
<keyword evidence="3" id="KW-1185">Reference proteome</keyword>
<protein>
    <submittedName>
        <fullName evidence="2">Transcriptional regulator</fullName>
    </submittedName>
</protein>
<dbReference type="Pfam" id="PF17765">
    <property type="entry name" value="MLTR_LBD"/>
    <property type="match status" value="1"/>
</dbReference>
<dbReference type="InterPro" id="IPR010982">
    <property type="entry name" value="Lambda_DNA-bd_dom_sf"/>
</dbReference>
<dbReference type="CDD" id="cd00093">
    <property type="entry name" value="HTH_XRE"/>
    <property type="match status" value="1"/>
</dbReference>
<dbReference type="Proteomes" id="UP000654345">
    <property type="component" value="Unassembled WGS sequence"/>
</dbReference>
<reference evidence="2 3" key="1">
    <citation type="journal article" date="2021" name="Int. J. Syst. Evol. Microbiol.">
        <title>Reticulibacter mediterranei gen. nov., sp. nov., within the new family Reticulibacteraceae fam. nov., and Ktedonospora formicarum gen. nov., sp. nov., Ktedonobacter robiniae sp. nov., Dictyobacter formicarum sp. nov. and Dictyobacter arantiisoli sp. nov., belonging to the class Ktedonobacteria.</title>
        <authorList>
            <person name="Yabe S."/>
            <person name="Zheng Y."/>
            <person name="Wang C.M."/>
            <person name="Sakai Y."/>
            <person name="Abe K."/>
            <person name="Yokota A."/>
            <person name="Donadio S."/>
            <person name="Cavaletti L."/>
            <person name="Monciardini P."/>
        </authorList>
    </citation>
    <scope>NUCLEOTIDE SEQUENCE [LARGE SCALE GENOMIC DNA]</scope>
    <source>
        <strain evidence="2 3">SOSP1-30</strain>
    </source>
</reference>
<comment type="caution">
    <text evidence="2">The sequence shown here is derived from an EMBL/GenBank/DDBJ whole genome shotgun (WGS) entry which is preliminary data.</text>
</comment>
<gene>
    <name evidence="2" type="ORF">KSB_23930</name>
</gene>
<evidence type="ECO:0000313" key="2">
    <source>
        <dbReference type="EMBL" id="GHO53918.1"/>
    </source>
</evidence>
<dbReference type="EMBL" id="BNJG01000001">
    <property type="protein sequence ID" value="GHO53918.1"/>
    <property type="molecule type" value="Genomic_DNA"/>
</dbReference>
<evidence type="ECO:0000259" key="1">
    <source>
        <dbReference type="PROSITE" id="PS50943"/>
    </source>
</evidence>
<dbReference type="PROSITE" id="PS50943">
    <property type="entry name" value="HTH_CROC1"/>
    <property type="match status" value="1"/>
</dbReference>